<organism evidence="1 2">
    <name type="scientific">Mycena albidolilacea</name>
    <dbReference type="NCBI Taxonomy" id="1033008"/>
    <lineage>
        <taxon>Eukaryota</taxon>
        <taxon>Fungi</taxon>
        <taxon>Dikarya</taxon>
        <taxon>Basidiomycota</taxon>
        <taxon>Agaricomycotina</taxon>
        <taxon>Agaricomycetes</taxon>
        <taxon>Agaricomycetidae</taxon>
        <taxon>Agaricales</taxon>
        <taxon>Marasmiineae</taxon>
        <taxon>Mycenaceae</taxon>
        <taxon>Mycena</taxon>
    </lineage>
</organism>
<accession>A0AAD7ADG6</accession>
<reference evidence="1" key="1">
    <citation type="submission" date="2023-03" db="EMBL/GenBank/DDBJ databases">
        <title>Massive genome expansion in bonnet fungi (Mycena s.s.) driven by repeated elements and novel gene families across ecological guilds.</title>
        <authorList>
            <consortium name="Lawrence Berkeley National Laboratory"/>
            <person name="Harder C.B."/>
            <person name="Miyauchi S."/>
            <person name="Viragh M."/>
            <person name="Kuo A."/>
            <person name="Thoen E."/>
            <person name="Andreopoulos B."/>
            <person name="Lu D."/>
            <person name="Skrede I."/>
            <person name="Drula E."/>
            <person name="Henrissat B."/>
            <person name="Morin E."/>
            <person name="Kohler A."/>
            <person name="Barry K."/>
            <person name="LaButti K."/>
            <person name="Morin E."/>
            <person name="Salamov A."/>
            <person name="Lipzen A."/>
            <person name="Mereny Z."/>
            <person name="Hegedus B."/>
            <person name="Baldrian P."/>
            <person name="Stursova M."/>
            <person name="Weitz H."/>
            <person name="Taylor A."/>
            <person name="Grigoriev I.V."/>
            <person name="Nagy L.G."/>
            <person name="Martin F."/>
            <person name="Kauserud H."/>
        </authorList>
    </citation>
    <scope>NUCLEOTIDE SEQUENCE</scope>
    <source>
        <strain evidence="1">CBHHK002</strain>
    </source>
</reference>
<evidence type="ECO:0008006" key="3">
    <source>
        <dbReference type="Google" id="ProtNLM"/>
    </source>
</evidence>
<dbReference type="AlphaFoldDB" id="A0AAD7ADG6"/>
<dbReference type="Proteomes" id="UP001218218">
    <property type="component" value="Unassembled WGS sequence"/>
</dbReference>
<dbReference type="EMBL" id="JARIHO010000009">
    <property type="protein sequence ID" value="KAJ7355569.1"/>
    <property type="molecule type" value="Genomic_DNA"/>
</dbReference>
<dbReference type="Gene3D" id="1.20.1280.50">
    <property type="match status" value="1"/>
</dbReference>
<evidence type="ECO:0000313" key="1">
    <source>
        <dbReference type="EMBL" id="KAJ7355569.1"/>
    </source>
</evidence>
<proteinExistence type="predicted"/>
<sequence length="488" mass="55863">MLNTSPSDRVLPAGDRMANTSRSIILSERRPDYQKQYALVRGLDGSLAIAPPNRFVLTLPPELTSEIFLYCLPNSDFIHPDPFTAPLLLCHVCRPWRHIALDTPGLWASLHLNLAWFCSPDEEEEEVEEEAEELLDLLAFFRDWISNARNMPLSVHVEDDHSSPPKHEVEPLLSMIGRRSAQWHKIMLRVSPAYFCLVFPSESLIFPSLHHLAVRNAPLFETPWMLDIPWQRLTVFRSENIGVSECIHVLRNGPSLLSCTFHLCQENYQVPFTSLPPLDLQALEITDTTTQLLILTLLQHLTLPALQCLALKFDGPRHTHRDFSRLVSFASRSAFALKHLTLCLLPVPEALLIQSLHTFPSVIDLRLQLRQPADDLVHHFQYDVDLLPHLKSLHIVQNFPHPTAHDAAGLLRMLAARWEPPHPESRRKAQLRSFRLADHAMPKFISVLCSDAKFCVLQEQGMELDFGAVLNWSWTDWYIRYKSSGSNW</sequence>
<evidence type="ECO:0000313" key="2">
    <source>
        <dbReference type="Proteomes" id="UP001218218"/>
    </source>
</evidence>
<name>A0AAD7ADG6_9AGAR</name>
<protein>
    <recommendedName>
        <fullName evidence="3">F-box domain-containing protein</fullName>
    </recommendedName>
</protein>
<comment type="caution">
    <text evidence="1">The sequence shown here is derived from an EMBL/GenBank/DDBJ whole genome shotgun (WGS) entry which is preliminary data.</text>
</comment>
<keyword evidence="2" id="KW-1185">Reference proteome</keyword>
<gene>
    <name evidence="1" type="ORF">DFH08DRAFT_1052844</name>
</gene>